<dbReference type="InterPro" id="IPR021686">
    <property type="entry name" value="DUF3268"/>
</dbReference>
<evidence type="ECO:0000313" key="1">
    <source>
        <dbReference type="EMBL" id="PAW55567.1"/>
    </source>
</evidence>
<proteinExistence type="predicted"/>
<dbReference type="AlphaFoldDB" id="A0A2A2PJF2"/>
<dbReference type="EMBL" id="NRST01000001">
    <property type="protein sequence ID" value="PAW55567.1"/>
    <property type="molecule type" value="Genomic_DNA"/>
</dbReference>
<keyword evidence="2" id="KW-1185">Reference proteome</keyword>
<name>A0A2A2PJF2_9PSED</name>
<gene>
    <name evidence="1" type="ORF">CKQ80_09690</name>
</gene>
<reference evidence="1 2" key="1">
    <citation type="submission" date="2017-08" db="EMBL/GenBank/DDBJ databases">
        <title>Draft Genome Sequence of Pseudomonas moraviensis TYU6, isolated from Taxus cuspidata by using PacBio Single-Molecule Real-Time Technology.</title>
        <authorList>
            <person name="Baek K.-H."/>
            <person name="Mishra A.K."/>
        </authorList>
    </citation>
    <scope>NUCLEOTIDE SEQUENCE [LARGE SCALE GENOMIC DNA]</scope>
    <source>
        <strain evidence="1 2">TYU6</strain>
    </source>
</reference>
<comment type="caution">
    <text evidence="1">The sequence shown here is derived from an EMBL/GenBank/DDBJ whole genome shotgun (WGS) entry which is preliminary data.</text>
</comment>
<protein>
    <submittedName>
        <fullName evidence="1">Uncharacterized protein</fullName>
    </submittedName>
</protein>
<evidence type="ECO:0000313" key="2">
    <source>
        <dbReference type="Proteomes" id="UP000217830"/>
    </source>
</evidence>
<dbReference type="RefSeq" id="WP_095667549.1">
    <property type="nucleotide sequence ID" value="NZ_NRSS01000004.1"/>
</dbReference>
<organism evidence="1 2">
    <name type="scientific">Pseudomonas moraviensis</name>
    <dbReference type="NCBI Taxonomy" id="321662"/>
    <lineage>
        <taxon>Bacteria</taxon>
        <taxon>Pseudomonadati</taxon>
        <taxon>Pseudomonadota</taxon>
        <taxon>Gammaproteobacteria</taxon>
        <taxon>Pseudomonadales</taxon>
        <taxon>Pseudomonadaceae</taxon>
        <taxon>Pseudomonas</taxon>
    </lineage>
</organism>
<sequence>MPIDPRANAPERIAAPAPLPHVSRRALKRVKNPLAVPTSCRYCAGSVELVSNSEIYNGRAYGDWPYAYLCTDCKAYVGLHPDTDIPLGTLANEQLRKDRNASKAIFHRLKEARGLSRTLAYQWLAGKMGVSVDECHFGWFDHERCAQASRVCLDDMSASGTMTASFSKARG</sequence>
<dbReference type="Pfam" id="PF11672">
    <property type="entry name" value="DUF3268"/>
    <property type="match status" value="1"/>
</dbReference>
<accession>A0A2A2PJF2</accession>
<dbReference type="Proteomes" id="UP000217830">
    <property type="component" value="Unassembled WGS sequence"/>
</dbReference>